<dbReference type="EMBL" id="CP025958">
    <property type="protein sequence ID" value="AWM35945.1"/>
    <property type="molecule type" value="Genomic_DNA"/>
</dbReference>
<keyword evidence="2" id="KW-1185">Reference proteome</keyword>
<dbReference type="KEGG" id="gog:C1280_02240"/>
<evidence type="ECO:0000313" key="1">
    <source>
        <dbReference type="EMBL" id="AWM35945.1"/>
    </source>
</evidence>
<proteinExistence type="predicted"/>
<evidence type="ECO:0000313" key="2">
    <source>
        <dbReference type="Proteomes" id="UP000245802"/>
    </source>
</evidence>
<protein>
    <submittedName>
        <fullName evidence="1">Uncharacterized protein</fullName>
    </submittedName>
</protein>
<accession>A0A2Z3GYL1</accession>
<reference evidence="1 2" key="1">
    <citation type="submission" date="2018-01" db="EMBL/GenBank/DDBJ databases">
        <title>G. obscuriglobus.</title>
        <authorList>
            <person name="Franke J."/>
            <person name="Blomberg W."/>
            <person name="Selmecki A."/>
        </authorList>
    </citation>
    <scope>NUCLEOTIDE SEQUENCE [LARGE SCALE GENOMIC DNA]</scope>
    <source>
        <strain evidence="1 2">DSM 5831</strain>
    </source>
</reference>
<organism evidence="1 2">
    <name type="scientific">Gemmata obscuriglobus</name>
    <dbReference type="NCBI Taxonomy" id="114"/>
    <lineage>
        <taxon>Bacteria</taxon>
        <taxon>Pseudomonadati</taxon>
        <taxon>Planctomycetota</taxon>
        <taxon>Planctomycetia</taxon>
        <taxon>Gemmatales</taxon>
        <taxon>Gemmataceae</taxon>
        <taxon>Gemmata</taxon>
    </lineage>
</organism>
<gene>
    <name evidence="1" type="ORF">C1280_02240</name>
</gene>
<dbReference type="Proteomes" id="UP000245802">
    <property type="component" value="Chromosome"/>
</dbReference>
<dbReference type="AlphaFoldDB" id="A0A2Z3GYL1"/>
<sequence length="96" mass="11305">MLGWAAKYLREEERAGRSYEARPGTQTQWMMYVNGEPVGDERRDRLMHFLTRLDLPSTLRALGQETTKAEPQYWVNDLDEAVMYRLLQERGERPAT</sequence>
<name>A0A2Z3GYL1_9BACT</name>